<keyword evidence="2 5" id="KW-0812">Transmembrane</keyword>
<reference evidence="7 8" key="1">
    <citation type="submission" date="2018-09" db="EMBL/GenBank/DDBJ databases">
        <authorList>
            <person name="Tagini F."/>
        </authorList>
    </citation>
    <scope>NUCLEOTIDE SEQUENCE [LARGE SCALE GENOMIC DNA]</scope>
    <source>
        <strain evidence="7 8">MK136</strain>
    </source>
</reference>
<keyword evidence="3 5" id="KW-1133">Transmembrane helix</keyword>
<name>A0A498PQ05_9MYCO</name>
<evidence type="ECO:0000256" key="5">
    <source>
        <dbReference type="SAM" id="Phobius"/>
    </source>
</evidence>
<proteinExistence type="predicted"/>
<evidence type="ECO:0000313" key="7">
    <source>
        <dbReference type="EMBL" id="VBA35616.1"/>
    </source>
</evidence>
<evidence type="ECO:0000256" key="2">
    <source>
        <dbReference type="ARBA" id="ARBA00022692"/>
    </source>
</evidence>
<evidence type="ECO:0000256" key="1">
    <source>
        <dbReference type="ARBA" id="ARBA00022475"/>
    </source>
</evidence>
<keyword evidence="4 5" id="KW-0472">Membrane</keyword>
<sequence length="66" mass="7248">MFFLILLLVFIAQNTEPVAMHFLTWDWSLPTGVAYLLSAVCGAAIVVLIGVARMVQLGRAAKSKRQ</sequence>
<keyword evidence="8" id="KW-1185">Reference proteome</keyword>
<gene>
    <name evidence="7" type="ORF">LAUMK136_01099</name>
</gene>
<dbReference type="GO" id="GO:0005886">
    <property type="term" value="C:plasma membrane"/>
    <property type="evidence" value="ECO:0007669"/>
    <property type="project" value="InterPro"/>
</dbReference>
<protein>
    <submittedName>
        <fullName evidence="7">Putative membrane protein</fullName>
    </submittedName>
</protein>
<organism evidence="7 8">
    <name type="scientific">Mycobacterium attenuatum</name>
    <dbReference type="NCBI Taxonomy" id="2341086"/>
    <lineage>
        <taxon>Bacteria</taxon>
        <taxon>Bacillati</taxon>
        <taxon>Actinomycetota</taxon>
        <taxon>Actinomycetes</taxon>
        <taxon>Mycobacteriales</taxon>
        <taxon>Mycobacteriaceae</taxon>
        <taxon>Mycobacterium</taxon>
    </lineage>
</organism>
<dbReference type="Proteomes" id="UP000273307">
    <property type="component" value="Unassembled WGS sequence"/>
</dbReference>
<keyword evidence="1" id="KW-1003">Cell membrane</keyword>
<dbReference type="EMBL" id="UPHP01000024">
    <property type="protein sequence ID" value="VBA35616.1"/>
    <property type="molecule type" value="Genomic_DNA"/>
</dbReference>
<evidence type="ECO:0000259" key="6">
    <source>
        <dbReference type="Pfam" id="PF06305"/>
    </source>
</evidence>
<evidence type="ECO:0000256" key="4">
    <source>
        <dbReference type="ARBA" id="ARBA00023136"/>
    </source>
</evidence>
<accession>A0A498PQ05</accession>
<feature type="transmembrane region" description="Helical" evidence="5">
    <location>
        <begin position="33"/>
        <end position="55"/>
    </location>
</feature>
<evidence type="ECO:0000313" key="8">
    <source>
        <dbReference type="Proteomes" id="UP000273307"/>
    </source>
</evidence>
<dbReference type="InterPro" id="IPR010445">
    <property type="entry name" value="LapA_dom"/>
</dbReference>
<feature type="domain" description="Lipopolysaccharide assembly protein A" evidence="6">
    <location>
        <begin position="13"/>
        <end position="65"/>
    </location>
</feature>
<evidence type="ECO:0000256" key="3">
    <source>
        <dbReference type="ARBA" id="ARBA00022989"/>
    </source>
</evidence>
<dbReference type="Pfam" id="PF06305">
    <property type="entry name" value="LapA_dom"/>
    <property type="match status" value="1"/>
</dbReference>
<dbReference type="AlphaFoldDB" id="A0A498PQ05"/>